<sequence length="81" mass="8990">MDASIFRQADLKKTDYCYNITADFDEHKEVPLKAGCSGKNGKCWVTKNKCSSLELGTTKAKICCCNGHDMCNSKPTVSFFL</sequence>
<dbReference type="AlphaFoldDB" id="A0A0B1TGD9"/>
<dbReference type="EMBL" id="KN549627">
    <property type="protein sequence ID" value="KHJ96598.1"/>
    <property type="molecule type" value="Genomic_DNA"/>
</dbReference>
<proteinExistence type="predicted"/>
<evidence type="ECO:0000313" key="2">
    <source>
        <dbReference type="Proteomes" id="UP000053660"/>
    </source>
</evidence>
<organism evidence="1 2">
    <name type="scientific">Oesophagostomum dentatum</name>
    <name type="common">Nodular worm</name>
    <dbReference type="NCBI Taxonomy" id="61180"/>
    <lineage>
        <taxon>Eukaryota</taxon>
        <taxon>Metazoa</taxon>
        <taxon>Ecdysozoa</taxon>
        <taxon>Nematoda</taxon>
        <taxon>Chromadorea</taxon>
        <taxon>Rhabditida</taxon>
        <taxon>Rhabditina</taxon>
        <taxon>Rhabditomorpha</taxon>
        <taxon>Strongyloidea</taxon>
        <taxon>Strongylidae</taxon>
        <taxon>Oesophagostomum</taxon>
    </lineage>
</organism>
<name>A0A0B1TGD9_OESDE</name>
<accession>A0A0B1TGD9</accession>
<reference evidence="1 2" key="1">
    <citation type="submission" date="2014-03" db="EMBL/GenBank/DDBJ databases">
        <title>Draft genome of the hookworm Oesophagostomum dentatum.</title>
        <authorList>
            <person name="Mitreva M."/>
        </authorList>
    </citation>
    <scope>NUCLEOTIDE SEQUENCE [LARGE SCALE GENOMIC DNA]</scope>
    <source>
        <strain evidence="1 2">OD-Hann</strain>
    </source>
</reference>
<gene>
    <name evidence="1" type="ORF">OESDEN_03436</name>
</gene>
<keyword evidence="2" id="KW-1185">Reference proteome</keyword>
<evidence type="ECO:0008006" key="3">
    <source>
        <dbReference type="Google" id="ProtNLM"/>
    </source>
</evidence>
<dbReference type="Proteomes" id="UP000053660">
    <property type="component" value="Unassembled WGS sequence"/>
</dbReference>
<protein>
    <recommendedName>
        <fullName evidence="3">ET module</fullName>
    </recommendedName>
</protein>
<evidence type="ECO:0000313" key="1">
    <source>
        <dbReference type="EMBL" id="KHJ96598.1"/>
    </source>
</evidence>